<evidence type="ECO:0000313" key="1">
    <source>
        <dbReference type="EMBL" id="GHD38925.1"/>
    </source>
</evidence>
<gene>
    <name evidence="1" type="ORF">GCM10007053_29960</name>
</gene>
<accession>A0A919CM16</accession>
<dbReference type="Proteomes" id="UP000644693">
    <property type="component" value="Unassembled WGS sequence"/>
</dbReference>
<comment type="caution">
    <text evidence="1">The sequence shown here is derived from an EMBL/GenBank/DDBJ whole genome shotgun (WGS) entry which is preliminary data.</text>
</comment>
<sequence length="102" mass="11374">MKRYTGQFSQDAPTELAIVDTFTKLIFGEANDYSGQELMIIEALRRTDSNVSLDSQKDMGVYLRALGVREMIGLVARVQASMARSVTLFPMHSAGAQSARRW</sequence>
<dbReference type="RefSeq" id="WP_189478651.1">
    <property type="nucleotide sequence ID" value="NZ_BMYM01000004.1"/>
</dbReference>
<dbReference type="AlphaFoldDB" id="A0A919CM16"/>
<evidence type="ECO:0000313" key="2">
    <source>
        <dbReference type="Proteomes" id="UP000644693"/>
    </source>
</evidence>
<keyword evidence="2" id="KW-1185">Reference proteome</keyword>
<dbReference type="EMBL" id="BMYM01000004">
    <property type="protein sequence ID" value="GHD38925.1"/>
    <property type="molecule type" value="Genomic_DNA"/>
</dbReference>
<reference evidence="1" key="1">
    <citation type="journal article" date="2014" name="Int. J. Syst. Evol. Microbiol.">
        <title>Complete genome sequence of Corynebacterium casei LMG S-19264T (=DSM 44701T), isolated from a smear-ripened cheese.</title>
        <authorList>
            <consortium name="US DOE Joint Genome Institute (JGI-PGF)"/>
            <person name="Walter F."/>
            <person name="Albersmeier A."/>
            <person name="Kalinowski J."/>
            <person name="Ruckert C."/>
        </authorList>
    </citation>
    <scope>NUCLEOTIDE SEQUENCE</scope>
    <source>
        <strain evidence="1">KCTC 23430</strain>
    </source>
</reference>
<organism evidence="1 2">
    <name type="scientific">Parahalioglobus pacificus</name>
    <dbReference type="NCBI Taxonomy" id="930806"/>
    <lineage>
        <taxon>Bacteria</taxon>
        <taxon>Pseudomonadati</taxon>
        <taxon>Pseudomonadota</taxon>
        <taxon>Gammaproteobacteria</taxon>
        <taxon>Cellvibrionales</taxon>
        <taxon>Halieaceae</taxon>
        <taxon>Parahalioglobus</taxon>
    </lineage>
</organism>
<protein>
    <submittedName>
        <fullName evidence="1">Uncharacterized protein</fullName>
    </submittedName>
</protein>
<reference evidence="1" key="2">
    <citation type="submission" date="2020-09" db="EMBL/GenBank/DDBJ databases">
        <authorList>
            <person name="Sun Q."/>
            <person name="Kim S."/>
        </authorList>
    </citation>
    <scope>NUCLEOTIDE SEQUENCE</scope>
    <source>
        <strain evidence="1">KCTC 23430</strain>
    </source>
</reference>
<name>A0A919CM16_9GAMM</name>
<proteinExistence type="predicted"/>